<dbReference type="Proteomes" id="UP001206572">
    <property type="component" value="Unassembled WGS sequence"/>
</dbReference>
<evidence type="ECO:0000313" key="2">
    <source>
        <dbReference type="Proteomes" id="UP001206572"/>
    </source>
</evidence>
<reference evidence="1 2" key="1">
    <citation type="submission" date="2022-08" db="EMBL/GenBank/DDBJ databases">
        <title>Reclassification of Massilia species as members of the genera Telluria, Duganella, Pseudoduganella, Mokoshia gen. nov. and Zemynaea gen. nov. using orthogonal and non-orthogonal genome-based approaches.</title>
        <authorList>
            <person name="Bowman J.P."/>
        </authorList>
    </citation>
    <scope>NUCLEOTIDE SEQUENCE [LARGE SCALE GENOMIC DNA]</scope>
    <source>
        <strain evidence="1 2">JCM 31661</strain>
    </source>
</reference>
<proteinExistence type="predicted"/>
<dbReference type="Gene3D" id="3.40.50.720">
    <property type="entry name" value="NAD(P)-binding Rossmann-like Domain"/>
    <property type="match status" value="1"/>
</dbReference>
<dbReference type="RefSeq" id="WP_258828347.1">
    <property type="nucleotide sequence ID" value="NZ_JANUHA010000008.1"/>
</dbReference>
<protein>
    <submittedName>
        <fullName evidence="1">Uncharacterized protein</fullName>
    </submittedName>
</protein>
<organism evidence="1 2">
    <name type="scientific">Massilia agri</name>
    <dbReference type="NCBI Taxonomy" id="1886785"/>
    <lineage>
        <taxon>Bacteria</taxon>
        <taxon>Pseudomonadati</taxon>
        <taxon>Pseudomonadota</taxon>
        <taxon>Betaproteobacteria</taxon>
        <taxon>Burkholderiales</taxon>
        <taxon>Oxalobacteraceae</taxon>
        <taxon>Telluria group</taxon>
        <taxon>Massilia</taxon>
    </lineage>
</organism>
<evidence type="ECO:0000313" key="1">
    <source>
        <dbReference type="EMBL" id="MCS0597320.1"/>
    </source>
</evidence>
<name>A0ABT2AMC9_9BURK</name>
<keyword evidence="2" id="KW-1185">Reference proteome</keyword>
<dbReference type="EMBL" id="JANUHA010000008">
    <property type="protein sequence ID" value="MCS0597320.1"/>
    <property type="molecule type" value="Genomic_DNA"/>
</dbReference>
<comment type="caution">
    <text evidence="1">The sequence shown here is derived from an EMBL/GenBank/DDBJ whole genome shotgun (WGS) entry which is preliminary data.</text>
</comment>
<gene>
    <name evidence="1" type="ORF">NX780_13285</name>
</gene>
<accession>A0ABT2AMC9</accession>
<sequence>MKPDPDIVAVDACRYDYAKRFFDVLCRTHAVPCLEFEQAMRALGRNGTPARLGRDPVCFAGLPRLPQAGKTSAFLDRGEALLYCVAVSRHASPAAFQRFHLSTMQVPP</sequence>